<dbReference type="Proteomes" id="UP000236724">
    <property type="component" value="Unassembled WGS sequence"/>
</dbReference>
<keyword evidence="2" id="KW-1185">Reference proteome</keyword>
<dbReference type="EMBL" id="FMSV02000520">
    <property type="protein sequence ID" value="SEH07176.1"/>
    <property type="molecule type" value="Genomic_DNA"/>
</dbReference>
<protein>
    <submittedName>
        <fullName evidence="1">Uncharacterized protein</fullName>
    </submittedName>
</protein>
<proteinExistence type="predicted"/>
<dbReference type="AlphaFoldDB" id="A0A1H6FDE0"/>
<evidence type="ECO:0000313" key="2">
    <source>
        <dbReference type="Proteomes" id="UP000236724"/>
    </source>
</evidence>
<gene>
    <name evidence="1" type="ORF">MBHS_03050</name>
</gene>
<name>A0A1H6FDE0_9GAMM</name>
<organism evidence="1 2">
    <name type="scientific">Candidatus Venteria ishoeyi</name>
    <dbReference type="NCBI Taxonomy" id="1899563"/>
    <lineage>
        <taxon>Bacteria</taxon>
        <taxon>Pseudomonadati</taxon>
        <taxon>Pseudomonadota</taxon>
        <taxon>Gammaproteobacteria</taxon>
        <taxon>Thiotrichales</taxon>
        <taxon>Thiotrichaceae</taxon>
        <taxon>Venteria</taxon>
    </lineage>
</organism>
<reference evidence="1 2" key="1">
    <citation type="submission" date="2016-10" db="EMBL/GenBank/DDBJ databases">
        <authorList>
            <person name="de Groot N.N."/>
        </authorList>
    </citation>
    <scope>NUCLEOTIDE SEQUENCE [LARGE SCALE GENOMIC DNA]</scope>
    <source>
        <strain evidence="1">MBHS1</strain>
    </source>
</reference>
<accession>A0A1H6FDE0</accession>
<evidence type="ECO:0000313" key="1">
    <source>
        <dbReference type="EMBL" id="SEH07176.1"/>
    </source>
</evidence>
<sequence>MNTLQQQWLWKQCQKQWRALSLLSNLYTGSKNYLNFLYLLAEELGEPEKRKKLQQQQAETQLDSEHPAIAFLHGWYSAQAAGQGVVVKPLWQLFCCKKPVWPVYR</sequence>